<comment type="similarity">
    <text evidence="2 11">Belongs to the CorA metal ion transporter (MIT) (TC 1.A.35) family.</text>
</comment>
<sequence length="327" mass="36593">MDSFNHQALTIHGVIYSGQLDGKGGIAPIADSDITHSQRPCWLHLDVDHQASSEWLNTSPLIPEPVREALAGSSTRPRVTRLAEGALIILRSINFNTEEHPEELIVLRIYITEKLIVTTRRQPIQAVDEVLDDLTKNQGPLNSGSWLVGMSDMLTDHASEFIEDMHDKIIALENALLDQQIPPRGELSHLRKQLIVLRRYMTPQRDVFSRLASEHLPWMNDEDRRRMQDISDRLGRGLDDIDGGIARTAVIADEINSVMAEAINRRSYTMSLMAMVFLPTTFLTGLFGVNLGGIPGGGSRFGFSLFCLLLGVLVAAVALWLKRRKWL</sequence>
<reference evidence="12 13" key="1">
    <citation type="submission" date="2019-03" db="EMBL/GenBank/DDBJ databases">
        <title>Genomic Encyclopedia of Type Strains, Phase IV (KMG-IV): sequencing the most valuable type-strain genomes for metagenomic binning, comparative biology and taxonomic classification.</title>
        <authorList>
            <person name="Goeker M."/>
        </authorList>
    </citation>
    <scope>NUCLEOTIDE SEQUENCE [LARGE SCALE GENOMIC DNA]</scope>
    <source>
        <strain evidence="12 13">DSM 19580</strain>
    </source>
</reference>
<evidence type="ECO:0000256" key="7">
    <source>
        <dbReference type="ARBA" id="ARBA00022833"/>
    </source>
</evidence>
<dbReference type="SUPFAM" id="SSF144083">
    <property type="entry name" value="Magnesium transport protein CorA, transmembrane region"/>
    <property type="match status" value="1"/>
</dbReference>
<keyword evidence="10 11" id="KW-0472">Membrane</keyword>
<dbReference type="InterPro" id="IPR045863">
    <property type="entry name" value="CorA_TM1_TM2"/>
</dbReference>
<protein>
    <recommendedName>
        <fullName evidence="11">Zinc transport protein ZntB</fullName>
    </recommendedName>
</protein>
<organism evidence="12 13">
    <name type="scientific">Biostraticola tofi</name>
    <dbReference type="NCBI Taxonomy" id="466109"/>
    <lineage>
        <taxon>Bacteria</taxon>
        <taxon>Pseudomonadati</taxon>
        <taxon>Pseudomonadota</taxon>
        <taxon>Gammaproteobacteria</taxon>
        <taxon>Enterobacterales</taxon>
        <taxon>Bruguierivoracaceae</taxon>
        <taxon>Biostraticola</taxon>
    </lineage>
</organism>
<evidence type="ECO:0000313" key="13">
    <source>
        <dbReference type="Proteomes" id="UP000295719"/>
    </source>
</evidence>
<dbReference type="SUPFAM" id="SSF143865">
    <property type="entry name" value="CorA soluble domain-like"/>
    <property type="match status" value="1"/>
</dbReference>
<feature type="transmembrane region" description="Helical" evidence="11">
    <location>
        <begin position="301"/>
        <end position="321"/>
    </location>
</feature>
<keyword evidence="3 11" id="KW-0813">Transport</keyword>
<dbReference type="AlphaFoldDB" id="A0A4R3Z3X2"/>
<dbReference type="GO" id="GO:0015095">
    <property type="term" value="F:magnesium ion transmembrane transporter activity"/>
    <property type="evidence" value="ECO:0007669"/>
    <property type="project" value="TreeGrafter"/>
</dbReference>
<dbReference type="CDD" id="cd12833">
    <property type="entry name" value="ZntB-like_1"/>
    <property type="match status" value="1"/>
</dbReference>
<evidence type="ECO:0000256" key="4">
    <source>
        <dbReference type="ARBA" id="ARBA00022475"/>
    </source>
</evidence>
<dbReference type="Gene3D" id="3.30.460.20">
    <property type="entry name" value="CorA soluble domain-like"/>
    <property type="match status" value="1"/>
</dbReference>
<comment type="subcellular location">
    <subcellularLocation>
        <location evidence="11">Cell inner membrane</location>
        <topology evidence="11">Multi-pass membrane protein</topology>
    </subcellularLocation>
    <subcellularLocation>
        <location evidence="1">Cell membrane</location>
        <topology evidence="1">Multi-pass membrane protein</topology>
    </subcellularLocation>
</comment>
<accession>A0A4R3Z3X2</accession>
<evidence type="ECO:0000256" key="10">
    <source>
        <dbReference type="ARBA" id="ARBA00023136"/>
    </source>
</evidence>
<comment type="catalytic activity">
    <reaction evidence="11">
        <text>Zn(2+)(out) + H(+)(out) = Zn(2+)(in) + H(+)(in)</text>
        <dbReference type="Rhea" id="RHEA:71195"/>
        <dbReference type="ChEBI" id="CHEBI:15378"/>
        <dbReference type="ChEBI" id="CHEBI:29105"/>
    </reaction>
</comment>
<keyword evidence="9 11" id="KW-0406">Ion transport</keyword>
<name>A0A4R3Z3X2_9GAMM</name>
<comment type="function">
    <text evidence="11">Zinc transporter. Acts as a Zn(2+):proton symporter, which likely mediates zinc ion uptake.</text>
</comment>
<dbReference type="Proteomes" id="UP000295719">
    <property type="component" value="Unassembled WGS sequence"/>
</dbReference>
<dbReference type="HAMAP" id="MF_01565">
    <property type="entry name" value="ZntB"/>
    <property type="match status" value="1"/>
</dbReference>
<gene>
    <name evidence="11" type="primary">zntB</name>
    <name evidence="12" type="ORF">EDC52_101190</name>
</gene>
<dbReference type="InterPro" id="IPR045861">
    <property type="entry name" value="CorA_cytoplasmic_dom"/>
</dbReference>
<proteinExistence type="inferred from homology"/>
<dbReference type="PANTHER" id="PTHR46494">
    <property type="entry name" value="CORA FAMILY METAL ION TRANSPORTER (EUROFUNG)"/>
    <property type="match status" value="1"/>
</dbReference>
<dbReference type="NCBIfam" id="NF007092">
    <property type="entry name" value="PRK09546.1"/>
    <property type="match status" value="1"/>
</dbReference>
<dbReference type="InterPro" id="IPR023714">
    <property type="entry name" value="Zn_transp_ZntB"/>
</dbReference>
<evidence type="ECO:0000313" key="12">
    <source>
        <dbReference type="EMBL" id="TCV99852.1"/>
    </source>
</evidence>
<evidence type="ECO:0000256" key="9">
    <source>
        <dbReference type="ARBA" id="ARBA00023065"/>
    </source>
</evidence>
<keyword evidence="7 11" id="KW-0862">Zinc</keyword>
<dbReference type="Pfam" id="PF01544">
    <property type="entry name" value="CorA"/>
    <property type="match status" value="1"/>
</dbReference>
<evidence type="ECO:0000256" key="11">
    <source>
        <dbReference type="HAMAP-Rule" id="MF_01565"/>
    </source>
</evidence>
<dbReference type="EMBL" id="SMCR01000001">
    <property type="protein sequence ID" value="TCV99852.1"/>
    <property type="molecule type" value="Genomic_DNA"/>
</dbReference>
<feature type="transmembrane region" description="Helical" evidence="11">
    <location>
        <begin position="268"/>
        <end position="289"/>
    </location>
</feature>
<dbReference type="GO" id="GO:0005886">
    <property type="term" value="C:plasma membrane"/>
    <property type="evidence" value="ECO:0007669"/>
    <property type="project" value="UniProtKB-SubCell"/>
</dbReference>
<dbReference type="GO" id="GO:0050897">
    <property type="term" value="F:cobalt ion binding"/>
    <property type="evidence" value="ECO:0007669"/>
    <property type="project" value="TreeGrafter"/>
</dbReference>
<evidence type="ECO:0000256" key="1">
    <source>
        <dbReference type="ARBA" id="ARBA00004651"/>
    </source>
</evidence>
<evidence type="ECO:0000256" key="2">
    <source>
        <dbReference type="ARBA" id="ARBA00009765"/>
    </source>
</evidence>
<evidence type="ECO:0000256" key="6">
    <source>
        <dbReference type="ARBA" id="ARBA00022692"/>
    </source>
</evidence>
<keyword evidence="13" id="KW-1185">Reference proteome</keyword>
<evidence type="ECO:0000256" key="8">
    <source>
        <dbReference type="ARBA" id="ARBA00022989"/>
    </source>
</evidence>
<keyword evidence="8 11" id="KW-1133">Transmembrane helix</keyword>
<evidence type="ECO:0000256" key="5">
    <source>
        <dbReference type="ARBA" id="ARBA00022519"/>
    </source>
</evidence>
<keyword evidence="5 11" id="KW-0997">Cell inner membrane</keyword>
<dbReference type="OrthoDB" id="9803484at2"/>
<evidence type="ECO:0000256" key="3">
    <source>
        <dbReference type="ARBA" id="ARBA00022448"/>
    </source>
</evidence>
<dbReference type="InterPro" id="IPR002523">
    <property type="entry name" value="MgTranspt_CorA/ZnTranspt_ZntB"/>
</dbReference>
<keyword evidence="4 11" id="KW-1003">Cell membrane</keyword>
<dbReference type="PANTHER" id="PTHR46494:SF3">
    <property type="entry name" value="ZINC TRANSPORT PROTEIN ZNTB"/>
    <property type="match status" value="1"/>
</dbReference>
<dbReference type="GO" id="GO:0015087">
    <property type="term" value="F:cobalt ion transmembrane transporter activity"/>
    <property type="evidence" value="ECO:0007669"/>
    <property type="project" value="TreeGrafter"/>
</dbReference>
<dbReference type="GO" id="GO:0000287">
    <property type="term" value="F:magnesium ion binding"/>
    <property type="evidence" value="ECO:0007669"/>
    <property type="project" value="TreeGrafter"/>
</dbReference>
<dbReference type="RefSeq" id="WP_131863391.1">
    <property type="nucleotide sequence ID" value="NZ_SMCR01000001.1"/>
</dbReference>
<keyword evidence="6 11" id="KW-0812">Transmembrane</keyword>
<dbReference type="GO" id="GO:0005385">
    <property type="term" value="F:zinc ion transmembrane transporter activity"/>
    <property type="evidence" value="ECO:0007669"/>
    <property type="project" value="UniProtKB-UniRule"/>
</dbReference>
<comment type="caution">
    <text evidence="12">The sequence shown here is derived from an EMBL/GenBank/DDBJ whole genome shotgun (WGS) entry which is preliminary data.</text>
</comment>
<dbReference type="Gene3D" id="1.20.58.340">
    <property type="entry name" value="Magnesium transport protein CorA, transmembrane region"/>
    <property type="match status" value="2"/>
</dbReference>